<dbReference type="PANTHER" id="PTHR36779">
    <property type="entry name" value="OSJNBA0083N12.13 PROTEIN"/>
    <property type="match status" value="1"/>
</dbReference>
<accession>A0AAD9ZK92</accession>
<reference evidence="2" key="1">
    <citation type="journal article" date="2023" name="Plant J.">
        <title>Genome sequences and population genomics provide insights into the demographic history, inbreeding, and mutation load of two 'living fossil' tree species of Dipteronia.</title>
        <authorList>
            <person name="Feng Y."/>
            <person name="Comes H.P."/>
            <person name="Chen J."/>
            <person name="Zhu S."/>
            <person name="Lu R."/>
            <person name="Zhang X."/>
            <person name="Li P."/>
            <person name="Qiu J."/>
            <person name="Olsen K.M."/>
            <person name="Qiu Y."/>
        </authorList>
    </citation>
    <scope>NUCLEOTIDE SEQUENCE</scope>
    <source>
        <strain evidence="2">NBL</strain>
    </source>
</reference>
<dbReference type="Proteomes" id="UP001281410">
    <property type="component" value="Unassembled WGS sequence"/>
</dbReference>
<gene>
    <name evidence="2" type="ORF">Dsin_030100</name>
</gene>
<feature type="transmembrane region" description="Helical" evidence="1">
    <location>
        <begin position="20"/>
        <end position="44"/>
    </location>
</feature>
<evidence type="ECO:0000256" key="1">
    <source>
        <dbReference type="SAM" id="Phobius"/>
    </source>
</evidence>
<keyword evidence="1" id="KW-1133">Transmembrane helix</keyword>
<comment type="caution">
    <text evidence="2">The sequence shown here is derived from an EMBL/GenBank/DDBJ whole genome shotgun (WGS) entry which is preliminary data.</text>
</comment>
<dbReference type="EMBL" id="JANJYJ010000010">
    <property type="protein sequence ID" value="KAK3182814.1"/>
    <property type="molecule type" value="Genomic_DNA"/>
</dbReference>
<evidence type="ECO:0000313" key="3">
    <source>
        <dbReference type="Proteomes" id="UP001281410"/>
    </source>
</evidence>
<keyword evidence="1" id="KW-0812">Transmembrane</keyword>
<keyword evidence="1" id="KW-0472">Membrane</keyword>
<dbReference type="PANTHER" id="PTHR36779:SF1">
    <property type="entry name" value="OS04G0600400 PROTEIN"/>
    <property type="match status" value="1"/>
</dbReference>
<dbReference type="AlphaFoldDB" id="A0AAD9ZK92"/>
<feature type="transmembrane region" description="Helical" evidence="1">
    <location>
        <begin position="215"/>
        <end position="236"/>
    </location>
</feature>
<name>A0AAD9ZK92_9ROSI</name>
<keyword evidence="3" id="KW-1185">Reference proteome</keyword>
<feature type="transmembrane region" description="Helical" evidence="1">
    <location>
        <begin position="256"/>
        <end position="274"/>
    </location>
</feature>
<sequence length="285" mass="32950">MDSGEIPAKKGFHSVLLRLIITLVFPILAVFLFSLFIGLLAILFAKFSVSSSISVPSQCKIVSSSVDIRSSKVCELGVLNYKAKRVFYPFERSKFRCRYDYYWACVFEVEYIDHSIGQPRLALAEAPNEALPLDCRPNFGVAWLTKHKFQVNETYDCWYTSGISKVSLYRDGFFSCHAKDPSTIEMVRRYLILSTKILQSWFGSKRRAKYWRWETLGGVVTGFFTSLITISCFRIFQQMKSWLLGPGRYTVCFKRACFLVVYLSVMCWLVIQYLERLGLLQIFQS</sequence>
<organism evidence="2 3">
    <name type="scientific">Dipteronia sinensis</name>
    <dbReference type="NCBI Taxonomy" id="43782"/>
    <lineage>
        <taxon>Eukaryota</taxon>
        <taxon>Viridiplantae</taxon>
        <taxon>Streptophyta</taxon>
        <taxon>Embryophyta</taxon>
        <taxon>Tracheophyta</taxon>
        <taxon>Spermatophyta</taxon>
        <taxon>Magnoliopsida</taxon>
        <taxon>eudicotyledons</taxon>
        <taxon>Gunneridae</taxon>
        <taxon>Pentapetalae</taxon>
        <taxon>rosids</taxon>
        <taxon>malvids</taxon>
        <taxon>Sapindales</taxon>
        <taxon>Sapindaceae</taxon>
        <taxon>Hippocastanoideae</taxon>
        <taxon>Acereae</taxon>
        <taxon>Dipteronia</taxon>
    </lineage>
</organism>
<protein>
    <submittedName>
        <fullName evidence="2">Uncharacterized protein</fullName>
    </submittedName>
</protein>
<evidence type="ECO:0000313" key="2">
    <source>
        <dbReference type="EMBL" id="KAK3182814.1"/>
    </source>
</evidence>
<proteinExistence type="predicted"/>